<feature type="region of interest" description="Disordered" evidence="1">
    <location>
        <begin position="148"/>
        <end position="167"/>
    </location>
</feature>
<dbReference type="Pfam" id="PF19979">
    <property type="entry name" value="DUF6415"/>
    <property type="match status" value="1"/>
</dbReference>
<dbReference type="Proteomes" id="UP000469670">
    <property type="component" value="Unassembled WGS sequence"/>
</dbReference>
<gene>
    <name evidence="2" type="ORF">G3I50_23625</name>
</gene>
<sequence>MTEITTSRPQGRAGNGTASDEAELPLDVEEADRAADEALGLKLGTTTREEIDVFTLQLRGQLALFVETVRDDGSFDLRRTLLEAEHLLDSGPADGVLVFNAWNYARDLARMLRRLVTEHRNQLDREKTALPTRSPLASLTRLAASRRAYSVPSGLPPQHRPMPTVSE</sequence>
<reference evidence="2 3" key="1">
    <citation type="submission" date="2020-01" db="EMBL/GenBank/DDBJ databases">
        <title>Insect and environment-associated Actinomycetes.</title>
        <authorList>
            <person name="Currrie C."/>
            <person name="Chevrette M."/>
            <person name="Carlson C."/>
            <person name="Stubbendieck R."/>
            <person name="Wendt-Pienkowski E."/>
        </authorList>
    </citation>
    <scope>NUCLEOTIDE SEQUENCE [LARGE SCALE GENOMIC DNA]</scope>
    <source>
        <strain evidence="2 3">SID7590</strain>
    </source>
</reference>
<dbReference type="EMBL" id="JAAGMP010001046">
    <property type="protein sequence ID" value="NEC21210.1"/>
    <property type="molecule type" value="Genomic_DNA"/>
</dbReference>
<protein>
    <submittedName>
        <fullName evidence="2">Uncharacterized protein</fullName>
    </submittedName>
</protein>
<evidence type="ECO:0000256" key="1">
    <source>
        <dbReference type="SAM" id="MobiDB-lite"/>
    </source>
</evidence>
<evidence type="ECO:0000313" key="3">
    <source>
        <dbReference type="Proteomes" id="UP000469670"/>
    </source>
</evidence>
<proteinExistence type="predicted"/>
<dbReference type="RefSeq" id="WP_164205239.1">
    <property type="nucleotide sequence ID" value="NZ_JAAGMP010001046.1"/>
</dbReference>
<evidence type="ECO:0000313" key="2">
    <source>
        <dbReference type="EMBL" id="NEC21210.1"/>
    </source>
</evidence>
<organism evidence="2 3">
    <name type="scientific">Streptomyces parvus</name>
    <dbReference type="NCBI Taxonomy" id="66428"/>
    <lineage>
        <taxon>Bacteria</taxon>
        <taxon>Bacillati</taxon>
        <taxon>Actinomycetota</taxon>
        <taxon>Actinomycetes</taxon>
        <taxon>Kitasatosporales</taxon>
        <taxon>Streptomycetaceae</taxon>
        <taxon>Streptomyces</taxon>
    </lineage>
</organism>
<dbReference type="InterPro" id="IPR046300">
    <property type="entry name" value="DUF6415"/>
</dbReference>
<name>A0A7K3S143_9ACTN</name>
<comment type="caution">
    <text evidence="2">The sequence shown here is derived from an EMBL/GenBank/DDBJ whole genome shotgun (WGS) entry which is preliminary data.</text>
</comment>
<accession>A0A7K3S143</accession>
<dbReference type="AlphaFoldDB" id="A0A7K3S143"/>
<feature type="region of interest" description="Disordered" evidence="1">
    <location>
        <begin position="1"/>
        <end position="25"/>
    </location>
</feature>